<reference evidence="2" key="1">
    <citation type="journal article" date="2019" name="Int. J. Syst. Evol. Microbiol.">
        <title>The Global Catalogue of Microorganisms (GCM) 10K type strain sequencing project: providing services to taxonomists for standard genome sequencing and annotation.</title>
        <authorList>
            <consortium name="The Broad Institute Genomics Platform"/>
            <consortium name="The Broad Institute Genome Sequencing Center for Infectious Disease"/>
            <person name="Wu L."/>
            <person name="Ma J."/>
        </authorList>
    </citation>
    <scope>NUCLEOTIDE SEQUENCE [LARGE SCALE GENOMIC DNA]</scope>
    <source>
        <strain evidence="2">CGMCC 1.15297</strain>
    </source>
</reference>
<dbReference type="Proteomes" id="UP000603317">
    <property type="component" value="Unassembled WGS sequence"/>
</dbReference>
<accession>A0ABQ1FBB0</accession>
<protein>
    <submittedName>
        <fullName evidence="1">Uncharacterized protein</fullName>
    </submittedName>
</protein>
<proteinExistence type="predicted"/>
<sequence>MAMPDPETRGAAIECARTAKALALYAKLPGTLARPIRPQPISRVTNEARSFSS</sequence>
<organism evidence="1 2">
    <name type="scientific">Blastomonas marina</name>
    <dbReference type="NCBI Taxonomy" id="1867408"/>
    <lineage>
        <taxon>Bacteria</taxon>
        <taxon>Pseudomonadati</taxon>
        <taxon>Pseudomonadota</taxon>
        <taxon>Alphaproteobacteria</taxon>
        <taxon>Sphingomonadales</taxon>
        <taxon>Sphingomonadaceae</taxon>
        <taxon>Blastomonas</taxon>
    </lineage>
</organism>
<evidence type="ECO:0000313" key="1">
    <source>
        <dbReference type="EMBL" id="GGA04766.1"/>
    </source>
</evidence>
<comment type="caution">
    <text evidence="1">The sequence shown here is derived from an EMBL/GenBank/DDBJ whole genome shotgun (WGS) entry which is preliminary data.</text>
</comment>
<evidence type="ECO:0000313" key="2">
    <source>
        <dbReference type="Proteomes" id="UP000603317"/>
    </source>
</evidence>
<keyword evidence="2" id="KW-1185">Reference proteome</keyword>
<gene>
    <name evidence="1" type="ORF">GCM10010923_12800</name>
</gene>
<dbReference type="EMBL" id="BMID01000001">
    <property type="protein sequence ID" value="GGA04766.1"/>
    <property type="molecule type" value="Genomic_DNA"/>
</dbReference>
<name>A0ABQ1FBB0_9SPHN</name>